<dbReference type="GO" id="GO:0005524">
    <property type="term" value="F:ATP binding"/>
    <property type="evidence" value="ECO:0007669"/>
    <property type="project" value="UniProtKB-UniRule"/>
</dbReference>
<keyword evidence="5 8" id="KW-0547">Nucleotide-binding</keyword>
<evidence type="ECO:0000256" key="7">
    <source>
        <dbReference type="ARBA" id="ARBA00048539"/>
    </source>
</evidence>
<dbReference type="InterPro" id="IPR012796">
    <property type="entry name" value="Lysidine-tRNA-synth_C"/>
</dbReference>
<dbReference type="Gene3D" id="1.20.59.20">
    <property type="match status" value="1"/>
</dbReference>
<feature type="binding site" evidence="8">
    <location>
        <begin position="31"/>
        <end position="36"/>
    </location>
    <ligand>
        <name>ATP</name>
        <dbReference type="ChEBI" id="CHEBI:30616"/>
    </ligand>
</feature>
<evidence type="ECO:0000256" key="3">
    <source>
        <dbReference type="ARBA" id="ARBA00022598"/>
    </source>
</evidence>
<dbReference type="PANTHER" id="PTHR43033:SF1">
    <property type="entry name" value="TRNA(ILE)-LYSIDINE SYNTHASE-RELATED"/>
    <property type="match status" value="1"/>
</dbReference>
<dbReference type="GO" id="GO:0005737">
    <property type="term" value="C:cytoplasm"/>
    <property type="evidence" value="ECO:0007669"/>
    <property type="project" value="UniProtKB-SubCell"/>
</dbReference>
<dbReference type="NCBIfam" id="TIGR02432">
    <property type="entry name" value="lysidine_TilS_N"/>
    <property type="match status" value="1"/>
</dbReference>
<dbReference type="EC" id="6.3.4.19" evidence="8"/>
<dbReference type="InterPro" id="IPR014729">
    <property type="entry name" value="Rossmann-like_a/b/a_fold"/>
</dbReference>
<dbReference type="InterPro" id="IPR012795">
    <property type="entry name" value="tRNA_Ile_lys_synt_N"/>
</dbReference>
<name>A0A5N0TAA5_9GAMM</name>
<evidence type="ECO:0000259" key="9">
    <source>
        <dbReference type="SMART" id="SM00977"/>
    </source>
</evidence>
<evidence type="ECO:0000256" key="4">
    <source>
        <dbReference type="ARBA" id="ARBA00022694"/>
    </source>
</evidence>
<comment type="catalytic activity">
    <reaction evidence="7 8">
        <text>cytidine(34) in tRNA(Ile2) + L-lysine + ATP = lysidine(34) in tRNA(Ile2) + AMP + diphosphate + H(+)</text>
        <dbReference type="Rhea" id="RHEA:43744"/>
        <dbReference type="Rhea" id="RHEA-COMP:10625"/>
        <dbReference type="Rhea" id="RHEA-COMP:10670"/>
        <dbReference type="ChEBI" id="CHEBI:15378"/>
        <dbReference type="ChEBI" id="CHEBI:30616"/>
        <dbReference type="ChEBI" id="CHEBI:32551"/>
        <dbReference type="ChEBI" id="CHEBI:33019"/>
        <dbReference type="ChEBI" id="CHEBI:82748"/>
        <dbReference type="ChEBI" id="CHEBI:83665"/>
        <dbReference type="ChEBI" id="CHEBI:456215"/>
        <dbReference type="EC" id="6.3.4.19"/>
    </reaction>
</comment>
<dbReference type="InterPro" id="IPR015262">
    <property type="entry name" value="tRNA_Ile_lys_synt_subst-bd"/>
</dbReference>
<comment type="subcellular location">
    <subcellularLocation>
        <location evidence="1 8">Cytoplasm</location>
    </subcellularLocation>
</comment>
<dbReference type="PANTHER" id="PTHR43033">
    <property type="entry name" value="TRNA(ILE)-LYSIDINE SYNTHASE-RELATED"/>
    <property type="match status" value="1"/>
</dbReference>
<dbReference type="EMBL" id="VYXP01000004">
    <property type="protein sequence ID" value="KAA9131870.1"/>
    <property type="molecule type" value="Genomic_DNA"/>
</dbReference>
<comment type="similarity">
    <text evidence="8">Belongs to the tRNA(Ile)-lysidine synthase family.</text>
</comment>
<sequence length="466" mass="50989">MSGQDTGFSARWLATQLPAISPGGRFIVALSGGADSSALAVAMAALATELGLPVEAAHIHHGVNTHADAWQRHCQALCERIGLSLVVRRTRPDPDSRLGPEAEWRRIRYAEFEALLQNGDVLLTAHHQGDQAETLLLNMTRGSGPDGLGAIPRSRQLGQGRVWRPLLDIGPEALRDYLRDQDLDWIDDDSNSDTAMDRAYLRQAVLPVMEQRWPGIAARLARVAGHQAEVSSLLAQAAEPWLEQLRLDGHVLPWSGLRQVRPYLASVVIRHWLRRRGLSTPPGKRLDTFLEQLATAEAGSATCLAWSGHALRYFDDALWLGADAYPAPAQPCQWTGDQSLDLGPVAGGLSSAAANDATTELSVRFRSGGEQFRFSTGSPRRALKDLLREAGIPPWFREFVPLIYRGDTLVGVGHWLLDPDGQESTGNVLQTLSWQPADPVLKQLADRLGQQQHTRHDSLESPPALG</sequence>
<keyword evidence="2 8" id="KW-0963">Cytoplasm</keyword>
<evidence type="ECO:0000256" key="6">
    <source>
        <dbReference type="ARBA" id="ARBA00022840"/>
    </source>
</evidence>
<dbReference type="InterPro" id="IPR011063">
    <property type="entry name" value="TilS/TtcA_N"/>
</dbReference>
<dbReference type="Gene3D" id="3.40.50.620">
    <property type="entry name" value="HUPs"/>
    <property type="match status" value="1"/>
</dbReference>
<keyword evidence="11" id="KW-1185">Reference proteome</keyword>
<dbReference type="CDD" id="cd01992">
    <property type="entry name" value="TilS_N"/>
    <property type="match status" value="1"/>
</dbReference>
<evidence type="ECO:0000313" key="10">
    <source>
        <dbReference type="EMBL" id="KAA9131870.1"/>
    </source>
</evidence>
<dbReference type="InterPro" id="IPR012094">
    <property type="entry name" value="tRNA_Ile_lys_synt"/>
</dbReference>
<dbReference type="GO" id="GO:0006400">
    <property type="term" value="P:tRNA modification"/>
    <property type="evidence" value="ECO:0007669"/>
    <property type="project" value="UniProtKB-UniRule"/>
</dbReference>
<dbReference type="Proteomes" id="UP000325372">
    <property type="component" value="Unassembled WGS sequence"/>
</dbReference>
<keyword evidence="4 8" id="KW-0819">tRNA processing</keyword>
<accession>A0A5N0TAA5</accession>
<comment type="function">
    <text evidence="8">Ligates lysine onto the cytidine present at position 34 of the AUA codon-specific tRNA(Ile) that contains the anticodon CAU, in an ATP-dependent manner. Cytidine is converted to lysidine, thus changing the amino acid specificity of the tRNA from methionine to isoleucine.</text>
</comment>
<dbReference type="SMART" id="SM00977">
    <property type="entry name" value="TilS_C"/>
    <property type="match status" value="1"/>
</dbReference>
<keyword evidence="3 8" id="KW-0436">Ligase</keyword>
<comment type="caution">
    <text evidence="10">The sequence shown here is derived from an EMBL/GenBank/DDBJ whole genome shotgun (WGS) entry which is preliminary data.</text>
</comment>
<dbReference type="Pfam" id="PF09179">
    <property type="entry name" value="TilS"/>
    <property type="match status" value="1"/>
</dbReference>
<keyword evidence="6 8" id="KW-0067">ATP-binding</keyword>
<proteinExistence type="inferred from homology"/>
<dbReference type="SUPFAM" id="SSF56037">
    <property type="entry name" value="PheT/TilS domain"/>
    <property type="match status" value="1"/>
</dbReference>
<organism evidence="10 11">
    <name type="scientific">Marinihelvus fidelis</name>
    <dbReference type="NCBI Taxonomy" id="2613842"/>
    <lineage>
        <taxon>Bacteria</taxon>
        <taxon>Pseudomonadati</taxon>
        <taxon>Pseudomonadota</taxon>
        <taxon>Gammaproteobacteria</taxon>
        <taxon>Chromatiales</taxon>
        <taxon>Wenzhouxiangellaceae</taxon>
        <taxon>Marinihelvus</taxon>
    </lineage>
</organism>
<comment type="domain">
    <text evidence="8">The N-terminal region contains the highly conserved SGGXDS motif, predicted to be a P-loop motif involved in ATP binding.</text>
</comment>
<dbReference type="Pfam" id="PF11734">
    <property type="entry name" value="TilS_C"/>
    <property type="match status" value="1"/>
</dbReference>
<dbReference type="Pfam" id="PF01171">
    <property type="entry name" value="ATP_bind_3"/>
    <property type="match status" value="1"/>
</dbReference>
<dbReference type="NCBIfam" id="TIGR02433">
    <property type="entry name" value="lysidine_TilS_C"/>
    <property type="match status" value="1"/>
</dbReference>
<feature type="domain" description="Lysidine-tRNA(Ile) synthetase C-terminal" evidence="9">
    <location>
        <begin position="361"/>
        <end position="434"/>
    </location>
</feature>
<evidence type="ECO:0000256" key="5">
    <source>
        <dbReference type="ARBA" id="ARBA00022741"/>
    </source>
</evidence>
<evidence type="ECO:0000313" key="11">
    <source>
        <dbReference type="Proteomes" id="UP000325372"/>
    </source>
</evidence>
<dbReference type="RefSeq" id="WP_150863660.1">
    <property type="nucleotide sequence ID" value="NZ_VYXP01000004.1"/>
</dbReference>
<evidence type="ECO:0000256" key="2">
    <source>
        <dbReference type="ARBA" id="ARBA00022490"/>
    </source>
</evidence>
<protein>
    <recommendedName>
        <fullName evidence="8">tRNA(Ile)-lysidine synthase</fullName>
        <ecNumber evidence="8">6.3.4.19</ecNumber>
    </recommendedName>
    <alternativeName>
        <fullName evidence="8">tRNA(Ile)-2-lysyl-cytidine synthase</fullName>
    </alternativeName>
    <alternativeName>
        <fullName evidence="8">tRNA(Ile)-lysidine synthetase</fullName>
    </alternativeName>
</protein>
<evidence type="ECO:0000256" key="1">
    <source>
        <dbReference type="ARBA" id="ARBA00004496"/>
    </source>
</evidence>
<dbReference type="AlphaFoldDB" id="A0A5N0TAA5"/>
<evidence type="ECO:0000256" key="8">
    <source>
        <dbReference type="HAMAP-Rule" id="MF_01161"/>
    </source>
</evidence>
<dbReference type="HAMAP" id="MF_01161">
    <property type="entry name" value="tRNA_Ile_lys_synt"/>
    <property type="match status" value="1"/>
</dbReference>
<dbReference type="GO" id="GO:0032267">
    <property type="term" value="F:tRNA(Ile)-lysidine synthase activity"/>
    <property type="evidence" value="ECO:0007669"/>
    <property type="project" value="UniProtKB-EC"/>
</dbReference>
<gene>
    <name evidence="8 10" type="primary">tilS</name>
    <name evidence="10" type="ORF">F3N42_06740</name>
</gene>
<dbReference type="SUPFAM" id="SSF52402">
    <property type="entry name" value="Adenine nucleotide alpha hydrolases-like"/>
    <property type="match status" value="1"/>
</dbReference>
<reference evidence="10 11" key="1">
    <citation type="submission" date="2019-09" db="EMBL/GenBank/DDBJ databases">
        <title>Wenzhouxiangella sp. Genome sequencing and assembly.</title>
        <authorList>
            <person name="Zhang R."/>
        </authorList>
    </citation>
    <scope>NUCLEOTIDE SEQUENCE [LARGE SCALE GENOMIC DNA]</scope>
    <source>
        <strain evidence="10 11">W260</strain>
    </source>
</reference>
<dbReference type="SUPFAM" id="SSF82829">
    <property type="entry name" value="MesJ substrate recognition domain-like"/>
    <property type="match status" value="1"/>
</dbReference>